<feature type="region of interest" description="Disordered" evidence="1">
    <location>
        <begin position="253"/>
        <end position="280"/>
    </location>
</feature>
<organism evidence="4 5">
    <name type="scientific">Actinoplanes philippinensis</name>
    <dbReference type="NCBI Taxonomy" id="35752"/>
    <lineage>
        <taxon>Bacteria</taxon>
        <taxon>Bacillati</taxon>
        <taxon>Actinomycetota</taxon>
        <taxon>Actinomycetes</taxon>
        <taxon>Micromonosporales</taxon>
        <taxon>Micromonosporaceae</taxon>
        <taxon>Actinoplanes</taxon>
    </lineage>
</organism>
<evidence type="ECO:0000313" key="5">
    <source>
        <dbReference type="Proteomes" id="UP000199645"/>
    </source>
</evidence>
<proteinExistence type="predicted"/>
<evidence type="ECO:0000259" key="3">
    <source>
        <dbReference type="Pfam" id="PF01551"/>
    </source>
</evidence>
<dbReference type="Pfam" id="PF01551">
    <property type="entry name" value="Peptidase_M23"/>
    <property type="match status" value="1"/>
</dbReference>
<dbReference type="CDD" id="cd12797">
    <property type="entry name" value="M23_peptidase"/>
    <property type="match status" value="1"/>
</dbReference>
<dbReference type="PANTHER" id="PTHR21666:SF270">
    <property type="entry name" value="MUREIN HYDROLASE ACTIVATOR ENVC"/>
    <property type="match status" value="1"/>
</dbReference>
<accession>A0A1I2EDZ7</accession>
<evidence type="ECO:0000256" key="1">
    <source>
        <dbReference type="SAM" id="MobiDB-lite"/>
    </source>
</evidence>
<sequence>MKRAIARHQTLWLRLFMLSVVAGLVLPSVPWWLDLPVKALLLVLAFVRPPRSPLPPVELAPPVRGRWVAINSPGTGAPSHGVRAYGQTYAVDLLQPSPGAPATIGWSPRTRAPQSFPCFGAPVLAMAGGTVVAVTGGRRDHRSRHTWPTLVWMMTVEALVREIGGASWILGNHVIVRHDDGTFAAYAHLRRSSVLVRPGDAVAAGQRLAEVGNSGNTSEPHLHVQLMDDPRPTAAAGIPMRWTALAFEAEKDPRWSTGDPKPTAVPGFPQNGQLFEAGVR</sequence>
<dbReference type="InterPro" id="IPR011055">
    <property type="entry name" value="Dup_hybrid_motif"/>
</dbReference>
<keyword evidence="2" id="KW-0472">Membrane</keyword>
<feature type="transmembrane region" description="Helical" evidence="2">
    <location>
        <begin position="12"/>
        <end position="33"/>
    </location>
</feature>
<dbReference type="STRING" id="35752.SAMN05421541_104353"/>
<dbReference type="InterPro" id="IPR050570">
    <property type="entry name" value="Cell_wall_metabolism_enzyme"/>
</dbReference>
<reference evidence="4 5" key="1">
    <citation type="submission" date="2016-10" db="EMBL/GenBank/DDBJ databases">
        <authorList>
            <person name="de Groot N.N."/>
        </authorList>
    </citation>
    <scope>NUCLEOTIDE SEQUENCE [LARGE SCALE GENOMIC DNA]</scope>
    <source>
        <strain evidence="4 5">DSM 43019</strain>
    </source>
</reference>
<dbReference type="OrthoDB" id="9809488at2"/>
<dbReference type="RefSeq" id="WP_093613106.1">
    <property type="nucleotide sequence ID" value="NZ_BOMT01000029.1"/>
</dbReference>
<dbReference type="PANTHER" id="PTHR21666">
    <property type="entry name" value="PEPTIDASE-RELATED"/>
    <property type="match status" value="1"/>
</dbReference>
<dbReference type="AlphaFoldDB" id="A0A1I2EDZ7"/>
<keyword evidence="2" id="KW-1133">Transmembrane helix</keyword>
<keyword evidence="5" id="KW-1185">Reference proteome</keyword>
<name>A0A1I2EDZ7_9ACTN</name>
<dbReference type="InterPro" id="IPR016047">
    <property type="entry name" value="M23ase_b-sheet_dom"/>
</dbReference>
<keyword evidence="2" id="KW-0812">Transmembrane</keyword>
<feature type="domain" description="M23ase beta-sheet core" evidence="3">
    <location>
        <begin position="163"/>
        <end position="229"/>
    </location>
</feature>
<dbReference type="EMBL" id="FONV01000004">
    <property type="protein sequence ID" value="SFE90460.1"/>
    <property type="molecule type" value="Genomic_DNA"/>
</dbReference>
<protein>
    <submittedName>
        <fullName evidence="4">Peptidase family M23</fullName>
    </submittedName>
</protein>
<dbReference type="Proteomes" id="UP000199645">
    <property type="component" value="Unassembled WGS sequence"/>
</dbReference>
<dbReference type="GO" id="GO:0004222">
    <property type="term" value="F:metalloendopeptidase activity"/>
    <property type="evidence" value="ECO:0007669"/>
    <property type="project" value="TreeGrafter"/>
</dbReference>
<gene>
    <name evidence="4" type="ORF">SAMN05421541_104353</name>
</gene>
<evidence type="ECO:0000256" key="2">
    <source>
        <dbReference type="SAM" id="Phobius"/>
    </source>
</evidence>
<dbReference type="SUPFAM" id="SSF51261">
    <property type="entry name" value="Duplicated hybrid motif"/>
    <property type="match status" value="1"/>
</dbReference>
<evidence type="ECO:0000313" key="4">
    <source>
        <dbReference type="EMBL" id="SFE90460.1"/>
    </source>
</evidence>
<dbReference type="Gene3D" id="2.70.70.10">
    <property type="entry name" value="Glucose Permease (Domain IIA)"/>
    <property type="match status" value="1"/>
</dbReference>